<dbReference type="InterPro" id="IPR036291">
    <property type="entry name" value="NAD(P)-bd_dom_sf"/>
</dbReference>
<dbReference type="Gene3D" id="3.90.25.10">
    <property type="entry name" value="UDP-galactose 4-epimerase, domain 1"/>
    <property type="match status" value="1"/>
</dbReference>
<dbReference type="SUPFAM" id="SSF51735">
    <property type="entry name" value="NAD(P)-binding Rossmann-fold domains"/>
    <property type="match status" value="1"/>
</dbReference>
<protein>
    <submittedName>
        <fullName evidence="1">NmrA family transcriptional regulator</fullName>
    </submittedName>
</protein>
<dbReference type="PANTHER" id="PTHR43162">
    <property type="match status" value="1"/>
</dbReference>
<dbReference type="PANTHER" id="PTHR43162:SF1">
    <property type="entry name" value="PRESTALK A DIFFERENTIATION PROTEIN A"/>
    <property type="match status" value="1"/>
</dbReference>
<dbReference type="RefSeq" id="WP_120354815.1">
    <property type="nucleotide sequence ID" value="NZ_RAQO01000005.1"/>
</dbReference>
<dbReference type="Gene3D" id="3.40.50.720">
    <property type="entry name" value="NAD(P)-binding Rossmann-like Domain"/>
    <property type="match status" value="1"/>
</dbReference>
<evidence type="ECO:0000313" key="1">
    <source>
        <dbReference type="EMBL" id="RKF18735.1"/>
    </source>
</evidence>
<keyword evidence="2" id="KW-1185">Reference proteome</keyword>
<gene>
    <name evidence="1" type="ORF">DBZ36_10075</name>
</gene>
<dbReference type="EMBL" id="RAQO01000005">
    <property type="protein sequence ID" value="RKF18735.1"/>
    <property type="molecule type" value="Genomic_DNA"/>
</dbReference>
<organism evidence="1 2">
    <name type="scientific">Alginatibacterium sediminis</name>
    <dbReference type="NCBI Taxonomy" id="2164068"/>
    <lineage>
        <taxon>Bacteria</taxon>
        <taxon>Pseudomonadati</taxon>
        <taxon>Pseudomonadota</taxon>
        <taxon>Gammaproteobacteria</taxon>
        <taxon>Alteromonadales</taxon>
        <taxon>Alteromonadaceae</taxon>
        <taxon>Alginatibacterium</taxon>
    </lineage>
</organism>
<name>A0A420EDI2_9ALTE</name>
<dbReference type="Proteomes" id="UP000286482">
    <property type="component" value="Unassembled WGS sequence"/>
</dbReference>
<dbReference type="AlphaFoldDB" id="A0A420EDI2"/>
<accession>A0A420EDI2</accession>
<reference evidence="1 2" key="1">
    <citation type="submission" date="2018-09" db="EMBL/GenBank/DDBJ databases">
        <authorList>
            <person name="Wang Z."/>
        </authorList>
    </citation>
    <scope>NUCLEOTIDE SEQUENCE [LARGE SCALE GENOMIC DNA]</scope>
    <source>
        <strain evidence="1 2">ALS 81</strain>
    </source>
</reference>
<dbReference type="InterPro" id="IPR051604">
    <property type="entry name" value="Ergot_Alk_Oxidoreductase"/>
</dbReference>
<evidence type="ECO:0000313" key="2">
    <source>
        <dbReference type="Proteomes" id="UP000286482"/>
    </source>
</evidence>
<sequence>MTSETTLIIGKYAKTGSRIETILKMKGYATRAVSRSTQLSFDWNKPQDWLSVMQGCSRAYVCYQPDLALPLAQQAIVEFVRIAKIAGIKHIVLLSGRGEGGAQSCEQILIDSGINWNVVRVSWFSQNFSESFLIESVNSRQFILPAVDTLEPFIDVDDIAEVAVACLTRPELRNQLFELTGPELLSFRDCAQIISKAIDSPIEVVPISVEQFLHGLRQLDMPQEMLWLMNELFSLVFDGRNSHINNGIEQVLGKPARRFQDYVANTARSGIWDLIDAQIQQPVL</sequence>
<proteinExistence type="predicted"/>
<dbReference type="OrthoDB" id="109735at2"/>
<comment type="caution">
    <text evidence="1">The sequence shown here is derived from an EMBL/GenBank/DDBJ whole genome shotgun (WGS) entry which is preliminary data.</text>
</comment>